<dbReference type="Proteomes" id="UP000239549">
    <property type="component" value="Unassembled WGS sequence"/>
</dbReference>
<evidence type="ECO:0000259" key="10">
    <source>
        <dbReference type="PROSITE" id="PS50109"/>
    </source>
</evidence>
<proteinExistence type="predicted"/>
<feature type="transmembrane region" description="Helical" evidence="9">
    <location>
        <begin position="16"/>
        <end position="35"/>
    </location>
</feature>
<dbReference type="Gene3D" id="1.10.287.130">
    <property type="match status" value="1"/>
</dbReference>
<feature type="transmembrane region" description="Helical" evidence="9">
    <location>
        <begin position="47"/>
        <end position="67"/>
    </location>
</feature>
<dbReference type="RefSeq" id="WP_104370730.1">
    <property type="nucleotide sequence ID" value="NZ_BFAV01000018.1"/>
</dbReference>
<keyword evidence="6 13" id="KW-0418">Kinase</keyword>
<evidence type="ECO:0000256" key="2">
    <source>
        <dbReference type="ARBA" id="ARBA00012438"/>
    </source>
</evidence>
<gene>
    <name evidence="13" type="ORF">DCCM_0362</name>
</gene>
<feature type="domain" description="PAS" evidence="11">
    <location>
        <begin position="209"/>
        <end position="254"/>
    </location>
</feature>
<dbReference type="Pfam" id="PF02518">
    <property type="entry name" value="HATPase_c"/>
    <property type="match status" value="1"/>
</dbReference>
<evidence type="ECO:0000313" key="13">
    <source>
        <dbReference type="EMBL" id="GBF32171.1"/>
    </source>
</evidence>
<dbReference type="SUPFAM" id="SSF47384">
    <property type="entry name" value="Homodimeric domain of signal transducing histidine kinase"/>
    <property type="match status" value="1"/>
</dbReference>
<feature type="transmembrane region" description="Helical" evidence="9">
    <location>
        <begin position="113"/>
        <end position="142"/>
    </location>
</feature>
<comment type="caution">
    <text evidence="13">The sequence shown here is derived from an EMBL/GenBank/DDBJ whole genome shotgun (WGS) entry which is preliminary data.</text>
</comment>
<dbReference type="InterPro" id="IPR000014">
    <property type="entry name" value="PAS"/>
</dbReference>
<keyword evidence="9" id="KW-0812">Transmembrane</keyword>
<dbReference type="SUPFAM" id="SSF55785">
    <property type="entry name" value="PYP-like sensor domain (PAS domain)"/>
    <property type="match status" value="1"/>
</dbReference>
<dbReference type="InterPro" id="IPR035965">
    <property type="entry name" value="PAS-like_dom_sf"/>
</dbReference>
<dbReference type="InterPro" id="IPR036890">
    <property type="entry name" value="HATPase_C_sf"/>
</dbReference>
<dbReference type="PROSITE" id="PS50112">
    <property type="entry name" value="PAS"/>
    <property type="match status" value="1"/>
</dbReference>
<feature type="transmembrane region" description="Helical" evidence="9">
    <location>
        <begin position="88"/>
        <end position="107"/>
    </location>
</feature>
<dbReference type="CDD" id="cd00130">
    <property type="entry name" value="PAS"/>
    <property type="match status" value="1"/>
</dbReference>
<dbReference type="SMART" id="SM00086">
    <property type="entry name" value="PAC"/>
    <property type="match status" value="1"/>
</dbReference>
<evidence type="ECO:0000256" key="4">
    <source>
        <dbReference type="ARBA" id="ARBA00022679"/>
    </source>
</evidence>
<keyword evidence="4" id="KW-0808">Transferase</keyword>
<evidence type="ECO:0000256" key="9">
    <source>
        <dbReference type="SAM" id="Phobius"/>
    </source>
</evidence>
<evidence type="ECO:0000259" key="12">
    <source>
        <dbReference type="PROSITE" id="PS50113"/>
    </source>
</evidence>
<dbReference type="GO" id="GO:0005524">
    <property type="term" value="F:ATP binding"/>
    <property type="evidence" value="ECO:0007669"/>
    <property type="project" value="UniProtKB-KW"/>
</dbReference>
<keyword evidence="8" id="KW-0902">Two-component regulatory system</keyword>
<keyword evidence="9" id="KW-1133">Transmembrane helix</keyword>
<dbReference type="InterPro" id="IPR000700">
    <property type="entry name" value="PAS-assoc_C"/>
</dbReference>
<dbReference type="InterPro" id="IPR003594">
    <property type="entry name" value="HATPase_dom"/>
</dbReference>
<dbReference type="InterPro" id="IPR004358">
    <property type="entry name" value="Sig_transdc_His_kin-like_C"/>
</dbReference>
<evidence type="ECO:0000256" key="3">
    <source>
        <dbReference type="ARBA" id="ARBA00022553"/>
    </source>
</evidence>
<keyword evidence="5" id="KW-0547">Nucleotide-binding</keyword>
<dbReference type="InterPro" id="IPR025201">
    <property type="entry name" value="KdpD_TM"/>
</dbReference>
<reference evidence="14" key="1">
    <citation type="submission" date="2018-02" db="EMBL/GenBank/DDBJ databases">
        <title>Genome sequence of Desulfocucumis palustris strain NAW-5.</title>
        <authorList>
            <person name="Watanabe M."/>
            <person name="Kojima H."/>
            <person name="Fukui M."/>
        </authorList>
    </citation>
    <scope>NUCLEOTIDE SEQUENCE [LARGE SCALE GENOMIC DNA]</scope>
    <source>
        <strain evidence="14">NAW-5</strain>
    </source>
</reference>
<dbReference type="PROSITE" id="PS50109">
    <property type="entry name" value="HIS_KIN"/>
    <property type="match status" value="1"/>
</dbReference>
<evidence type="ECO:0000256" key="6">
    <source>
        <dbReference type="ARBA" id="ARBA00022777"/>
    </source>
</evidence>
<accession>A0A2L2XEB2</accession>
<dbReference type="EC" id="2.7.13.3" evidence="2"/>
<dbReference type="CDD" id="cd00082">
    <property type="entry name" value="HisKA"/>
    <property type="match status" value="1"/>
</dbReference>
<dbReference type="SMART" id="SM00091">
    <property type="entry name" value="PAS"/>
    <property type="match status" value="1"/>
</dbReference>
<dbReference type="Pfam" id="PF13493">
    <property type="entry name" value="DUF4118"/>
    <property type="match status" value="1"/>
</dbReference>
<dbReference type="OrthoDB" id="9784397at2"/>
<dbReference type="InterPro" id="IPR001610">
    <property type="entry name" value="PAC"/>
</dbReference>
<protein>
    <recommendedName>
        <fullName evidence="2">histidine kinase</fullName>
        <ecNumber evidence="2">2.7.13.3</ecNumber>
    </recommendedName>
</protein>
<dbReference type="PRINTS" id="PR00344">
    <property type="entry name" value="BCTRLSENSOR"/>
</dbReference>
<evidence type="ECO:0000256" key="7">
    <source>
        <dbReference type="ARBA" id="ARBA00022840"/>
    </source>
</evidence>
<dbReference type="PANTHER" id="PTHR43065:SF46">
    <property type="entry name" value="C4-DICARBOXYLATE TRANSPORT SENSOR PROTEIN DCTB"/>
    <property type="match status" value="1"/>
</dbReference>
<keyword evidence="3" id="KW-0597">Phosphoprotein</keyword>
<feature type="transmembrane region" description="Helical" evidence="9">
    <location>
        <begin position="162"/>
        <end position="181"/>
    </location>
</feature>
<dbReference type="NCBIfam" id="TIGR00229">
    <property type="entry name" value="sensory_box"/>
    <property type="match status" value="1"/>
</dbReference>
<sequence length="563" mass="62938">MATGNISQREKELQEYLITTHMLCLLIMISTLVLSHKFYVPSQIYPIINIRFFAVSGLVAIGFILLLKTKRDFLSDNVSSVSFTKITYLSFPLVVTGITLLAVNNSLDNVEVILLLPVLVAASMTGITGGLIMATVCTFFLIFYSTHIIGKTNIYQAVETDLLFIGMMYVIGWFVGGLTNIEAHHRRHLNESLCALKKEIASREKAEEGLRVLSCAVEQSPVMVVIAGTDCRIQYVNSSFTGITGYTQEEAEGQDIANYYENRTEAAEQLSEIIKTGREWKGEVTGQKENGEYYWEYATFFPLRDSEGRITHILKFAEDITERKQIEKEMARLDRLNLVGEMAAGIGHEIRNPMTTVRGFLQLLNNKDECIGYKDYFNLMIQELDRANSIITEYLSLAKNKAVDYKMQNLNNIVKTMSPLITADAMTSDKHIEFGFGHIPDLLLDEKEMRQLILNLVRNGLDAMPPGGKLSIETFLDSENEDGDVVILSVRDQGCGIPQELLEKIGTPFFTTKENGTGLGLAVCYSIAARHNASIKVETGSSGTTFAVLFRKNNIDNQIKESI</sequence>
<organism evidence="13 14">
    <name type="scientific">Desulfocucumis palustris</name>
    <dbReference type="NCBI Taxonomy" id="1898651"/>
    <lineage>
        <taxon>Bacteria</taxon>
        <taxon>Bacillati</taxon>
        <taxon>Bacillota</taxon>
        <taxon>Clostridia</taxon>
        <taxon>Eubacteriales</taxon>
        <taxon>Desulfocucumaceae</taxon>
        <taxon>Desulfocucumis</taxon>
    </lineage>
</organism>
<dbReference type="AlphaFoldDB" id="A0A2L2XEB2"/>
<feature type="domain" description="Histidine kinase" evidence="10">
    <location>
        <begin position="345"/>
        <end position="554"/>
    </location>
</feature>
<feature type="domain" description="PAC" evidence="12">
    <location>
        <begin position="278"/>
        <end position="332"/>
    </location>
</feature>
<keyword evidence="7" id="KW-0067">ATP-binding</keyword>
<evidence type="ECO:0000256" key="8">
    <source>
        <dbReference type="ARBA" id="ARBA00023012"/>
    </source>
</evidence>
<dbReference type="Gene3D" id="3.30.450.20">
    <property type="entry name" value="PAS domain"/>
    <property type="match status" value="1"/>
</dbReference>
<dbReference type="SMART" id="SM00387">
    <property type="entry name" value="HATPase_c"/>
    <property type="match status" value="1"/>
</dbReference>
<keyword evidence="9" id="KW-0472">Membrane</keyword>
<dbReference type="InterPro" id="IPR005467">
    <property type="entry name" value="His_kinase_dom"/>
</dbReference>
<dbReference type="Gene3D" id="3.30.565.10">
    <property type="entry name" value="Histidine kinase-like ATPase, C-terminal domain"/>
    <property type="match status" value="1"/>
</dbReference>
<evidence type="ECO:0000259" key="11">
    <source>
        <dbReference type="PROSITE" id="PS50112"/>
    </source>
</evidence>
<dbReference type="Pfam" id="PF00512">
    <property type="entry name" value="HisKA"/>
    <property type="match status" value="1"/>
</dbReference>
<dbReference type="PANTHER" id="PTHR43065">
    <property type="entry name" value="SENSOR HISTIDINE KINASE"/>
    <property type="match status" value="1"/>
</dbReference>
<dbReference type="GO" id="GO:0000155">
    <property type="term" value="F:phosphorelay sensor kinase activity"/>
    <property type="evidence" value="ECO:0007669"/>
    <property type="project" value="InterPro"/>
</dbReference>
<evidence type="ECO:0000256" key="5">
    <source>
        <dbReference type="ARBA" id="ARBA00022741"/>
    </source>
</evidence>
<dbReference type="InterPro" id="IPR003661">
    <property type="entry name" value="HisK_dim/P_dom"/>
</dbReference>
<name>A0A2L2XEB2_9FIRM</name>
<evidence type="ECO:0000256" key="1">
    <source>
        <dbReference type="ARBA" id="ARBA00000085"/>
    </source>
</evidence>
<dbReference type="SMART" id="SM00388">
    <property type="entry name" value="HisKA"/>
    <property type="match status" value="1"/>
</dbReference>
<dbReference type="EMBL" id="BFAV01000018">
    <property type="protein sequence ID" value="GBF32171.1"/>
    <property type="molecule type" value="Genomic_DNA"/>
</dbReference>
<dbReference type="PROSITE" id="PS50113">
    <property type="entry name" value="PAC"/>
    <property type="match status" value="1"/>
</dbReference>
<comment type="catalytic activity">
    <reaction evidence="1">
        <text>ATP + protein L-histidine = ADP + protein N-phospho-L-histidine.</text>
        <dbReference type="EC" id="2.7.13.3"/>
    </reaction>
</comment>
<dbReference type="InterPro" id="IPR036097">
    <property type="entry name" value="HisK_dim/P_sf"/>
</dbReference>
<evidence type="ECO:0000313" key="14">
    <source>
        <dbReference type="Proteomes" id="UP000239549"/>
    </source>
</evidence>
<dbReference type="Pfam" id="PF13426">
    <property type="entry name" value="PAS_9"/>
    <property type="match status" value="1"/>
</dbReference>
<keyword evidence="14" id="KW-1185">Reference proteome</keyword>
<dbReference type="SUPFAM" id="SSF55874">
    <property type="entry name" value="ATPase domain of HSP90 chaperone/DNA topoisomerase II/histidine kinase"/>
    <property type="match status" value="1"/>
</dbReference>